<organism evidence="1 2">
    <name type="scientific">Brevifollis gellanilyticus</name>
    <dbReference type="NCBI Taxonomy" id="748831"/>
    <lineage>
        <taxon>Bacteria</taxon>
        <taxon>Pseudomonadati</taxon>
        <taxon>Verrucomicrobiota</taxon>
        <taxon>Verrucomicrobiia</taxon>
        <taxon>Verrucomicrobiales</taxon>
        <taxon>Verrucomicrobiaceae</taxon>
    </lineage>
</organism>
<protein>
    <submittedName>
        <fullName evidence="1">Uncharacterized protein</fullName>
    </submittedName>
</protein>
<comment type="caution">
    <text evidence="1">The sequence shown here is derived from an EMBL/GenBank/DDBJ whole genome shotgun (WGS) entry which is preliminary data.</text>
</comment>
<dbReference type="EMBL" id="BKAG01000063">
    <property type="protein sequence ID" value="GEP45922.1"/>
    <property type="molecule type" value="Genomic_DNA"/>
</dbReference>
<evidence type="ECO:0000313" key="2">
    <source>
        <dbReference type="Proteomes" id="UP000321577"/>
    </source>
</evidence>
<dbReference type="Proteomes" id="UP000321577">
    <property type="component" value="Unassembled WGS sequence"/>
</dbReference>
<proteinExistence type="predicted"/>
<reference evidence="1 2" key="1">
    <citation type="submission" date="2019-07" db="EMBL/GenBank/DDBJ databases">
        <title>Whole genome shotgun sequence of Brevifollis gellanilyticus NBRC 108608.</title>
        <authorList>
            <person name="Hosoyama A."/>
            <person name="Uohara A."/>
            <person name="Ohji S."/>
            <person name="Ichikawa N."/>
        </authorList>
    </citation>
    <scope>NUCLEOTIDE SEQUENCE [LARGE SCALE GENOMIC DNA]</scope>
    <source>
        <strain evidence="1 2">NBRC 108608</strain>
    </source>
</reference>
<dbReference type="AlphaFoldDB" id="A0A512MGP4"/>
<evidence type="ECO:0000313" key="1">
    <source>
        <dbReference type="EMBL" id="GEP45922.1"/>
    </source>
</evidence>
<accession>A0A512MGP4</accession>
<sequence length="137" mass="15573">MGNHISNMSYDLMAFNPTAAPRSRTEFMKWYNTQSEWEEAHSYDDPENVLSPLKDWLMHFMKEFPAMNGPCAASDDMIDDPHVTSYSMGQNVVYCAFAWSLAEPAFKKMKESTKAHGVGFFNVSAEDGEIVFPDLEL</sequence>
<name>A0A512MGP4_9BACT</name>
<gene>
    <name evidence="1" type="ORF">BGE01nite_52130</name>
</gene>
<keyword evidence="2" id="KW-1185">Reference proteome</keyword>